<name>A0A0E3RDW6_METMZ</name>
<dbReference type="PROSITE" id="PS50531">
    <property type="entry name" value="HTH_IS21"/>
    <property type="match status" value="1"/>
</dbReference>
<protein>
    <submittedName>
        <fullName evidence="5">Mobile element protein</fullName>
    </submittedName>
</protein>
<organism evidence="5 6">
    <name type="scientific">Methanosarcina mazei SarPi</name>
    <dbReference type="NCBI Taxonomy" id="1434115"/>
    <lineage>
        <taxon>Archaea</taxon>
        <taxon>Methanobacteriati</taxon>
        <taxon>Methanobacteriota</taxon>
        <taxon>Stenosarchaea group</taxon>
        <taxon>Methanomicrobia</taxon>
        <taxon>Methanosarcinales</taxon>
        <taxon>Methanosarcinaceae</taxon>
        <taxon>Methanosarcina</taxon>
    </lineage>
</organism>
<dbReference type="InterPro" id="IPR017894">
    <property type="entry name" value="HTH_IS21_transposase_type"/>
</dbReference>
<dbReference type="Proteomes" id="UP000033116">
    <property type="component" value="Chromosome"/>
</dbReference>
<proteinExistence type="predicted"/>
<feature type="domain" description="HTH IS21-type" evidence="4">
    <location>
        <begin position="5"/>
        <end position="67"/>
    </location>
</feature>
<dbReference type="EMBL" id="CP009511">
    <property type="protein sequence ID" value="AKB62093.1"/>
    <property type="molecule type" value="Genomic_DNA"/>
</dbReference>
<dbReference type="SUPFAM" id="SSF109709">
    <property type="entry name" value="KorB DNA-binding domain-like"/>
    <property type="match status" value="1"/>
</dbReference>
<evidence type="ECO:0000256" key="3">
    <source>
        <dbReference type="ARBA" id="ARBA00023172"/>
    </source>
</evidence>
<dbReference type="NCBIfam" id="NF033546">
    <property type="entry name" value="transpos_IS21"/>
    <property type="match status" value="1"/>
</dbReference>
<gene>
    <name evidence="5" type="ORF">MSMAP_2108</name>
</gene>
<dbReference type="PANTHER" id="PTHR35004:SF6">
    <property type="entry name" value="TRANSPOSASE"/>
    <property type="match status" value="1"/>
</dbReference>
<sequence length="229" mass="26610">MLKMEEWLLIRDLYSQGFRISEISRKTGFDRKTVRKYLRLKTLPEPQKRPERKSKLDPFKPYILEKLKEGPYTASRLYREIKEMGFDGGKTIVKDFVQKVRPEQGVPAVLRYETKPGVQAQVDWGELGTVEVDGKVKKLFCFNMILGYSRMRYVEFTLSIDTPTLIQCHLNAFEYFGGFTQEILYDNMVRREVMLWIAEQSAILSIQDVPILMCISGNGSVQSSEDNEV</sequence>
<dbReference type="GO" id="GO:0006310">
    <property type="term" value="P:DNA recombination"/>
    <property type="evidence" value="ECO:0007669"/>
    <property type="project" value="UniProtKB-KW"/>
</dbReference>
<evidence type="ECO:0000256" key="1">
    <source>
        <dbReference type="ARBA" id="ARBA00022578"/>
    </source>
</evidence>
<dbReference type="GO" id="GO:0032196">
    <property type="term" value="P:transposition"/>
    <property type="evidence" value="ECO:0007669"/>
    <property type="project" value="UniProtKB-KW"/>
</dbReference>
<dbReference type="AlphaFoldDB" id="A0A0E3RDW6"/>
<dbReference type="HOGENOM" id="CLU_020626_5_0_2"/>
<evidence type="ECO:0000259" key="4">
    <source>
        <dbReference type="PROSITE" id="PS50531"/>
    </source>
</evidence>
<evidence type="ECO:0000256" key="2">
    <source>
        <dbReference type="ARBA" id="ARBA00023125"/>
    </source>
</evidence>
<keyword evidence="3" id="KW-0233">DNA recombination</keyword>
<accession>A0A0E3RDW6</accession>
<dbReference type="Gene3D" id="1.10.10.60">
    <property type="entry name" value="Homeodomain-like"/>
    <property type="match status" value="1"/>
</dbReference>
<dbReference type="PANTHER" id="PTHR35004">
    <property type="entry name" value="TRANSPOSASE RV3428C-RELATED"/>
    <property type="match status" value="1"/>
</dbReference>
<evidence type="ECO:0000313" key="6">
    <source>
        <dbReference type="Proteomes" id="UP000033116"/>
    </source>
</evidence>
<dbReference type="PATRIC" id="fig|1434115.4.peg.2715"/>
<dbReference type="GO" id="GO:0003677">
    <property type="term" value="F:DNA binding"/>
    <property type="evidence" value="ECO:0007669"/>
    <property type="project" value="UniProtKB-KW"/>
</dbReference>
<reference evidence="5 6" key="1">
    <citation type="submission" date="2014-07" db="EMBL/GenBank/DDBJ databases">
        <title>Methanogenic archaea and the global carbon cycle.</title>
        <authorList>
            <person name="Henriksen J.R."/>
            <person name="Luke J."/>
            <person name="Reinhart S."/>
            <person name="Benedict M.N."/>
            <person name="Youngblut N.D."/>
            <person name="Metcalf M.E."/>
            <person name="Whitaker R.J."/>
            <person name="Metcalf W.W."/>
        </authorList>
    </citation>
    <scope>NUCLEOTIDE SEQUENCE [LARGE SCALE GENOMIC DNA]</scope>
    <source>
        <strain evidence="5 6">SarPi</strain>
    </source>
</reference>
<evidence type="ECO:0000313" key="5">
    <source>
        <dbReference type="EMBL" id="AKB62093.1"/>
    </source>
</evidence>
<keyword evidence="1" id="KW-0815">Transposition</keyword>
<keyword evidence="2" id="KW-0238">DNA-binding</keyword>